<name>A0A820PL08_9BILA</name>
<accession>A0A820PL08</accession>
<evidence type="ECO:0000256" key="1">
    <source>
        <dbReference type="SAM" id="MobiDB-lite"/>
    </source>
</evidence>
<feature type="compositionally biased region" description="Basic and acidic residues" evidence="1">
    <location>
        <begin position="39"/>
        <end position="55"/>
    </location>
</feature>
<evidence type="ECO:0000313" key="3">
    <source>
        <dbReference type="Proteomes" id="UP000663844"/>
    </source>
</evidence>
<organism evidence="2 3">
    <name type="scientific">Adineta steineri</name>
    <dbReference type="NCBI Taxonomy" id="433720"/>
    <lineage>
        <taxon>Eukaryota</taxon>
        <taxon>Metazoa</taxon>
        <taxon>Spiralia</taxon>
        <taxon>Gnathifera</taxon>
        <taxon>Rotifera</taxon>
        <taxon>Eurotatoria</taxon>
        <taxon>Bdelloidea</taxon>
        <taxon>Adinetida</taxon>
        <taxon>Adinetidae</taxon>
        <taxon>Adineta</taxon>
    </lineage>
</organism>
<feature type="non-terminal residue" evidence="2">
    <location>
        <position position="55"/>
    </location>
</feature>
<evidence type="ECO:0000313" key="2">
    <source>
        <dbReference type="EMBL" id="CAF4406493.1"/>
    </source>
</evidence>
<dbReference type="Proteomes" id="UP000663844">
    <property type="component" value="Unassembled WGS sequence"/>
</dbReference>
<feature type="region of interest" description="Disordered" evidence="1">
    <location>
        <begin position="1"/>
        <end position="55"/>
    </location>
</feature>
<feature type="non-terminal residue" evidence="2">
    <location>
        <position position="1"/>
    </location>
</feature>
<gene>
    <name evidence="2" type="ORF">OXD698_LOCUS51768</name>
</gene>
<feature type="compositionally biased region" description="Polar residues" evidence="1">
    <location>
        <begin position="22"/>
        <end position="38"/>
    </location>
</feature>
<protein>
    <submittedName>
        <fullName evidence="2">Uncharacterized protein</fullName>
    </submittedName>
</protein>
<reference evidence="2" key="1">
    <citation type="submission" date="2021-02" db="EMBL/GenBank/DDBJ databases">
        <authorList>
            <person name="Nowell W R."/>
        </authorList>
    </citation>
    <scope>NUCLEOTIDE SEQUENCE</scope>
</reference>
<feature type="compositionally biased region" description="Acidic residues" evidence="1">
    <location>
        <begin position="1"/>
        <end position="21"/>
    </location>
</feature>
<comment type="caution">
    <text evidence="2">The sequence shown here is derived from an EMBL/GenBank/DDBJ whole genome shotgun (WGS) entry which is preliminary data.</text>
</comment>
<proteinExistence type="predicted"/>
<sequence length="55" mass="6044">SNDDEMQQDTYEEDGGDDDESSVSIPSSIDYPSTTTESPYDKAKTIGEEVIKKVP</sequence>
<dbReference type="AlphaFoldDB" id="A0A820PL08"/>
<dbReference type="EMBL" id="CAJOAZ010027039">
    <property type="protein sequence ID" value="CAF4406493.1"/>
    <property type="molecule type" value="Genomic_DNA"/>
</dbReference>